<dbReference type="InterPro" id="IPR001015">
    <property type="entry name" value="Ferrochelatase"/>
</dbReference>
<dbReference type="EC" id="4.98.1.1" evidence="9 10"/>
<dbReference type="STRING" id="713585.THITH_02010"/>
<comment type="catalytic activity">
    <reaction evidence="8">
        <text>Fe-coproporphyrin III + 2 H(+) = coproporphyrin III + Fe(2+)</text>
        <dbReference type="Rhea" id="RHEA:49572"/>
        <dbReference type="ChEBI" id="CHEBI:15378"/>
        <dbReference type="ChEBI" id="CHEBI:29033"/>
        <dbReference type="ChEBI" id="CHEBI:68438"/>
        <dbReference type="ChEBI" id="CHEBI:131725"/>
        <dbReference type="EC" id="4.99.1.9"/>
    </reaction>
    <physiologicalReaction direction="right-to-left" evidence="8">
        <dbReference type="Rhea" id="RHEA:49574"/>
    </physiologicalReaction>
</comment>
<evidence type="ECO:0000256" key="7">
    <source>
        <dbReference type="ARBA" id="ARBA00023244"/>
    </source>
</evidence>
<dbReference type="PROSITE" id="PS00534">
    <property type="entry name" value="FERROCHELATASE"/>
    <property type="match status" value="1"/>
</dbReference>
<dbReference type="RefSeq" id="WP_006746195.1">
    <property type="nucleotide sequence ID" value="NZ_CP007029.1"/>
</dbReference>
<evidence type="ECO:0000256" key="5">
    <source>
        <dbReference type="ARBA" id="ARBA00023133"/>
    </source>
</evidence>
<keyword evidence="6 9" id="KW-0456">Lyase</keyword>
<reference evidence="11 12" key="1">
    <citation type="submission" date="2013-12" db="EMBL/GenBank/DDBJ databases">
        <authorList>
            <consortium name="DOE Joint Genome Institute"/>
            <person name="Muyzer G."/>
            <person name="Huntemann M."/>
            <person name="Han J."/>
            <person name="Chen A."/>
            <person name="Kyrpides N."/>
            <person name="Mavromatis K."/>
            <person name="Markowitz V."/>
            <person name="Palaniappan K."/>
            <person name="Ivanova N."/>
            <person name="Schaumberg A."/>
            <person name="Pati A."/>
            <person name="Liolios K."/>
            <person name="Nordberg H.P."/>
            <person name="Cantor M.N."/>
            <person name="Hua S.X."/>
            <person name="Woyke T."/>
        </authorList>
    </citation>
    <scope>NUCLEOTIDE SEQUENCE [LARGE SCALE GENOMIC DNA]</scope>
    <source>
        <strain evidence="11 12">ARh 1</strain>
    </source>
</reference>
<feature type="binding site" evidence="9">
    <location>
        <position position="291"/>
    </location>
    <ligand>
        <name>Fe(2+)</name>
        <dbReference type="ChEBI" id="CHEBI:29033"/>
    </ligand>
</feature>
<dbReference type="Gene3D" id="3.40.50.1400">
    <property type="match status" value="2"/>
</dbReference>
<dbReference type="InterPro" id="IPR019772">
    <property type="entry name" value="Ferrochelatase_AS"/>
</dbReference>
<dbReference type="GO" id="GO:0046872">
    <property type="term" value="F:metal ion binding"/>
    <property type="evidence" value="ECO:0007669"/>
    <property type="project" value="UniProtKB-KW"/>
</dbReference>
<name>W0DK33_9GAMM</name>
<keyword evidence="4 9" id="KW-0408">Iron</keyword>
<dbReference type="EMBL" id="CP007029">
    <property type="protein sequence ID" value="AHE97240.1"/>
    <property type="molecule type" value="Genomic_DNA"/>
</dbReference>
<evidence type="ECO:0000256" key="10">
    <source>
        <dbReference type="RuleBase" id="RU000607"/>
    </source>
</evidence>
<evidence type="ECO:0000256" key="6">
    <source>
        <dbReference type="ARBA" id="ARBA00023239"/>
    </source>
</evidence>
<dbReference type="AlphaFoldDB" id="W0DK33"/>
<protein>
    <recommendedName>
        <fullName evidence="9 10">Ferrochelatase</fullName>
        <ecNumber evidence="9 10">4.98.1.1</ecNumber>
    </recommendedName>
    <alternativeName>
        <fullName evidence="9">Heme synthase</fullName>
    </alternativeName>
    <alternativeName>
        <fullName evidence="9">Protoheme ferro-lyase</fullName>
    </alternativeName>
</protein>
<dbReference type="SUPFAM" id="SSF53800">
    <property type="entry name" value="Chelatase"/>
    <property type="match status" value="1"/>
</dbReference>
<comment type="subcellular location">
    <subcellularLocation>
        <location evidence="9 10">Cytoplasm</location>
    </subcellularLocation>
</comment>
<evidence type="ECO:0000256" key="4">
    <source>
        <dbReference type="ARBA" id="ARBA00023004"/>
    </source>
</evidence>
<gene>
    <name evidence="9 11" type="primary">hemH</name>
    <name evidence="11" type="ORF">THITH_02010</name>
</gene>
<dbReference type="GO" id="GO:0005737">
    <property type="term" value="C:cytoplasm"/>
    <property type="evidence" value="ECO:0007669"/>
    <property type="project" value="UniProtKB-SubCell"/>
</dbReference>
<dbReference type="PANTHER" id="PTHR11108">
    <property type="entry name" value="FERROCHELATASE"/>
    <property type="match status" value="1"/>
</dbReference>
<dbReference type="Pfam" id="PF00762">
    <property type="entry name" value="Ferrochelatase"/>
    <property type="match status" value="1"/>
</dbReference>
<evidence type="ECO:0000256" key="9">
    <source>
        <dbReference type="HAMAP-Rule" id="MF_00323"/>
    </source>
</evidence>
<keyword evidence="7 9" id="KW-0627">Porphyrin biosynthesis</keyword>
<dbReference type="InterPro" id="IPR033644">
    <property type="entry name" value="Ferrochelatase_C"/>
</dbReference>
<feature type="binding site" evidence="9">
    <location>
        <position position="210"/>
    </location>
    <ligand>
        <name>Fe(2+)</name>
        <dbReference type="ChEBI" id="CHEBI:29033"/>
    </ligand>
</feature>
<dbReference type="Proteomes" id="UP000005289">
    <property type="component" value="Chromosome"/>
</dbReference>
<comment type="catalytic activity">
    <reaction evidence="9 10">
        <text>heme b + 2 H(+) = protoporphyrin IX + Fe(2+)</text>
        <dbReference type="Rhea" id="RHEA:22584"/>
        <dbReference type="ChEBI" id="CHEBI:15378"/>
        <dbReference type="ChEBI" id="CHEBI:29033"/>
        <dbReference type="ChEBI" id="CHEBI:57306"/>
        <dbReference type="ChEBI" id="CHEBI:60344"/>
        <dbReference type="EC" id="4.98.1.1"/>
    </reaction>
</comment>
<comment type="function">
    <text evidence="9 10">Catalyzes the ferrous insertion into protoporphyrin IX.</text>
</comment>
<evidence type="ECO:0000256" key="3">
    <source>
        <dbReference type="ARBA" id="ARBA00022723"/>
    </source>
</evidence>
<evidence type="ECO:0000256" key="8">
    <source>
        <dbReference type="ARBA" id="ARBA00024536"/>
    </source>
</evidence>
<keyword evidence="5 9" id="KW-0350">Heme biosynthesis</keyword>
<keyword evidence="2 9" id="KW-0963">Cytoplasm</keyword>
<dbReference type="CDD" id="cd00419">
    <property type="entry name" value="Ferrochelatase_C"/>
    <property type="match status" value="1"/>
</dbReference>
<dbReference type="FunFam" id="3.40.50.1400:FF:000002">
    <property type="entry name" value="Ferrochelatase"/>
    <property type="match status" value="1"/>
</dbReference>
<evidence type="ECO:0000256" key="1">
    <source>
        <dbReference type="ARBA" id="ARBA00007718"/>
    </source>
</evidence>
<dbReference type="CDD" id="cd03411">
    <property type="entry name" value="Ferrochelatase_N"/>
    <property type="match status" value="1"/>
</dbReference>
<evidence type="ECO:0000313" key="11">
    <source>
        <dbReference type="EMBL" id="AHE97240.1"/>
    </source>
</evidence>
<keyword evidence="3 9" id="KW-0479">Metal-binding</keyword>
<keyword evidence="12" id="KW-1185">Reference proteome</keyword>
<dbReference type="HAMAP" id="MF_00323">
    <property type="entry name" value="Ferrochelatase"/>
    <property type="match status" value="1"/>
</dbReference>
<proteinExistence type="inferred from homology"/>
<dbReference type="GO" id="GO:0006783">
    <property type="term" value="P:heme biosynthetic process"/>
    <property type="evidence" value="ECO:0007669"/>
    <property type="project" value="UniProtKB-UniRule"/>
</dbReference>
<accession>W0DK33</accession>
<dbReference type="InterPro" id="IPR033659">
    <property type="entry name" value="Ferrochelatase_N"/>
</dbReference>
<dbReference type="OrthoDB" id="9809741at2"/>
<dbReference type="NCBIfam" id="TIGR00109">
    <property type="entry name" value="hemH"/>
    <property type="match status" value="1"/>
</dbReference>
<comment type="pathway">
    <text evidence="9 10">Porphyrin-containing compound metabolism; protoheme biosynthesis; protoheme from protoporphyrin-IX: step 1/1.</text>
</comment>
<dbReference type="PANTHER" id="PTHR11108:SF1">
    <property type="entry name" value="FERROCHELATASE, MITOCHONDRIAL"/>
    <property type="match status" value="1"/>
</dbReference>
<dbReference type="UniPathway" id="UPA00252">
    <property type="reaction ID" value="UER00325"/>
</dbReference>
<dbReference type="HOGENOM" id="CLU_018884_0_0_6"/>
<evidence type="ECO:0000256" key="2">
    <source>
        <dbReference type="ARBA" id="ARBA00022490"/>
    </source>
</evidence>
<comment type="similarity">
    <text evidence="1 9 10">Belongs to the ferrochelatase family.</text>
</comment>
<evidence type="ECO:0000313" key="12">
    <source>
        <dbReference type="Proteomes" id="UP000005289"/>
    </source>
</evidence>
<dbReference type="KEGG" id="tti:THITH_02010"/>
<dbReference type="GO" id="GO:0004325">
    <property type="term" value="F:ferrochelatase activity"/>
    <property type="evidence" value="ECO:0007669"/>
    <property type="project" value="UniProtKB-UniRule"/>
</dbReference>
<organism evidence="11 12">
    <name type="scientific">Thioalkalivibrio paradoxus ARh 1</name>
    <dbReference type="NCBI Taxonomy" id="713585"/>
    <lineage>
        <taxon>Bacteria</taxon>
        <taxon>Pseudomonadati</taxon>
        <taxon>Pseudomonadota</taxon>
        <taxon>Gammaproteobacteria</taxon>
        <taxon>Chromatiales</taxon>
        <taxon>Ectothiorhodospiraceae</taxon>
        <taxon>Thioalkalivibrio</taxon>
    </lineage>
</organism>
<sequence length="364" mass="41300">MKYLGEADYTHGSPSRVGVLVTNLGTPDAPTPKALRRYLRQFLWDPRVVEVPRPLWWLILNGVILNIRPRRSARKYASVWTHEGSPLLVIAQRQGEGIRRRLAQLAAEPIPVAVGMRYGNPSIPDALNELRQQGVRKLLVLPLYPQYSASTTASTLDAVSEELRRWRWTPDLHFLAGYERDQGYINALAASVQEHWDQHGRAERLIMSFHGVPRRYLLAGDPYHCFCHATGNALARALGLDDGRWQVTFQSRFGRAEWLRPYTDETLAALPAQGVKSVDVICPGFSADCLETLEEIGDENREIFLDAGGEHFAYIPALNDRPDHLDFLSDLILRNLRPWLDTLDNDRERLADSRQRALELGAPR</sequence>